<dbReference type="EMBL" id="LTAG01000076">
    <property type="protein sequence ID" value="KXO16389.1"/>
    <property type="molecule type" value="Genomic_DNA"/>
</dbReference>
<feature type="non-terminal residue" evidence="1">
    <location>
        <position position="1"/>
    </location>
</feature>
<gene>
    <name evidence="1" type="ORF">HMPREF3202_01401</name>
</gene>
<name>A0A137SVH0_9BACT</name>
<protein>
    <submittedName>
        <fullName evidence="1">Uncharacterized protein</fullName>
    </submittedName>
</protein>
<dbReference type="AlphaFoldDB" id="A0A137SVH0"/>
<accession>A0A137SVH0</accession>
<dbReference type="PATRIC" id="fig|28125.4.peg.1385"/>
<comment type="caution">
    <text evidence="1">The sequence shown here is derived from an EMBL/GenBank/DDBJ whole genome shotgun (WGS) entry which is preliminary data.</text>
</comment>
<sequence>GVWLKKLSVIAKENNKQLADLKLKNPEGIDMRTTYKYYAVVPIPGKPNDREIDDYFFLPALGAYKYGKFWNVGYLGDYWTSSAIIDSSHAYNLGSYSDYVYLYHSDGRQEGYVAQPFE</sequence>
<reference evidence="1 2" key="1">
    <citation type="submission" date="2016-02" db="EMBL/GenBank/DDBJ databases">
        <authorList>
            <person name="Wen L."/>
            <person name="He K."/>
            <person name="Yang H."/>
        </authorList>
    </citation>
    <scope>NUCLEOTIDE SEQUENCE [LARGE SCALE GENOMIC DNA]</scope>
    <source>
        <strain evidence="1 2">GED7880</strain>
    </source>
</reference>
<evidence type="ECO:0000313" key="2">
    <source>
        <dbReference type="Proteomes" id="UP000070093"/>
    </source>
</evidence>
<organism evidence="1 2">
    <name type="scientific">Prevotella bivia</name>
    <dbReference type="NCBI Taxonomy" id="28125"/>
    <lineage>
        <taxon>Bacteria</taxon>
        <taxon>Pseudomonadati</taxon>
        <taxon>Bacteroidota</taxon>
        <taxon>Bacteroidia</taxon>
        <taxon>Bacteroidales</taxon>
        <taxon>Prevotellaceae</taxon>
        <taxon>Prevotella</taxon>
    </lineage>
</organism>
<dbReference type="Proteomes" id="UP000070093">
    <property type="component" value="Unassembled WGS sequence"/>
</dbReference>
<proteinExistence type="predicted"/>
<evidence type="ECO:0000313" key="1">
    <source>
        <dbReference type="EMBL" id="KXO16389.1"/>
    </source>
</evidence>